<dbReference type="RefSeq" id="WP_253757506.1">
    <property type="nucleotide sequence ID" value="NZ_JAMZDZ010000001.1"/>
</dbReference>
<proteinExistence type="predicted"/>
<evidence type="ECO:0008006" key="3">
    <source>
        <dbReference type="Google" id="ProtNLM"/>
    </source>
</evidence>
<name>A0ABV8LJF5_9ACTN</name>
<dbReference type="EMBL" id="JBHSAY010000005">
    <property type="protein sequence ID" value="MFC4130643.1"/>
    <property type="molecule type" value="Genomic_DNA"/>
</dbReference>
<protein>
    <recommendedName>
        <fullName evidence="3">ParB-like nuclease family protein</fullName>
    </recommendedName>
</protein>
<dbReference type="Proteomes" id="UP001595816">
    <property type="component" value="Unassembled WGS sequence"/>
</dbReference>
<evidence type="ECO:0000313" key="1">
    <source>
        <dbReference type="EMBL" id="MFC4130643.1"/>
    </source>
</evidence>
<organism evidence="1 2">
    <name type="scientific">Hamadaea flava</name>
    <dbReference type="NCBI Taxonomy" id="1742688"/>
    <lineage>
        <taxon>Bacteria</taxon>
        <taxon>Bacillati</taxon>
        <taxon>Actinomycetota</taxon>
        <taxon>Actinomycetes</taxon>
        <taxon>Micromonosporales</taxon>
        <taxon>Micromonosporaceae</taxon>
        <taxon>Hamadaea</taxon>
    </lineage>
</organism>
<accession>A0ABV8LJF5</accession>
<gene>
    <name evidence="1" type="ORF">ACFOZ4_08495</name>
</gene>
<evidence type="ECO:0000313" key="2">
    <source>
        <dbReference type="Proteomes" id="UP001595816"/>
    </source>
</evidence>
<sequence length="146" mass="16771">MTTPHRQQWFHYHVWVFAVHTAMDLIDAWPRPTRPLDVPTWAQAFGLTRIDNPSPHTISLQGPDPEHFDRAYAMSTDLTKPVIVTHLLIDGAEPSPLLIDGTHRLYRAWREGVPQLPAYLLTVAESRLVQEDRRLGPGRTWRVGPR</sequence>
<reference evidence="2" key="1">
    <citation type="journal article" date="2019" name="Int. J. Syst. Evol. Microbiol.">
        <title>The Global Catalogue of Microorganisms (GCM) 10K type strain sequencing project: providing services to taxonomists for standard genome sequencing and annotation.</title>
        <authorList>
            <consortium name="The Broad Institute Genomics Platform"/>
            <consortium name="The Broad Institute Genome Sequencing Center for Infectious Disease"/>
            <person name="Wu L."/>
            <person name="Ma J."/>
        </authorList>
    </citation>
    <scope>NUCLEOTIDE SEQUENCE [LARGE SCALE GENOMIC DNA]</scope>
    <source>
        <strain evidence="2">CGMCC 4.7289</strain>
    </source>
</reference>
<comment type="caution">
    <text evidence="1">The sequence shown here is derived from an EMBL/GenBank/DDBJ whole genome shotgun (WGS) entry which is preliminary data.</text>
</comment>
<keyword evidence="2" id="KW-1185">Reference proteome</keyword>